<accession>A0AAW2PZX7</accession>
<feature type="region of interest" description="Disordered" evidence="1">
    <location>
        <begin position="1"/>
        <end position="22"/>
    </location>
</feature>
<gene>
    <name evidence="2" type="ORF">Sradi_3787800</name>
</gene>
<reference evidence="2" key="1">
    <citation type="submission" date="2020-06" db="EMBL/GenBank/DDBJ databases">
        <authorList>
            <person name="Li T."/>
            <person name="Hu X."/>
            <person name="Zhang T."/>
            <person name="Song X."/>
            <person name="Zhang H."/>
            <person name="Dai N."/>
            <person name="Sheng W."/>
            <person name="Hou X."/>
            <person name="Wei L."/>
        </authorList>
    </citation>
    <scope>NUCLEOTIDE SEQUENCE</scope>
    <source>
        <strain evidence="2">G02</strain>
        <tissue evidence="2">Leaf</tissue>
    </source>
</reference>
<organism evidence="2">
    <name type="scientific">Sesamum radiatum</name>
    <name type="common">Black benniseed</name>
    <dbReference type="NCBI Taxonomy" id="300843"/>
    <lineage>
        <taxon>Eukaryota</taxon>
        <taxon>Viridiplantae</taxon>
        <taxon>Streptophyta</taxon>
        <taxon>Embryophyta</taxon>
        <taxon>Tracheophyta</taxon>
        <taxon>Spermatophyta</taxon>
        <taxon>Magnoliopsida</taxon>
        <taxon>eudicotyledons</taxon>
        <taxon>Gunneridae</taxon>
        <taxon>Pentapetalae</taxon>
        <taxon>asterids</taxon>
        <taxon>lamiids</taxon>
        <taxon>Lamiales</taxon>
        <taxon>Pedaliaceae</taxon>
        <taxon>Sesamum</taxon>
    </lineage>
</organism>
<sequence length="90" mass="10502">MRARSNSLVGGHAHQKVQKDNTDKEAFSKLGDVQQYARQQGKMLTRRGRKTIYWLKPVLFNYEQTQSCKVFSMANQDISHLKRVSQEFRA</sequence>
<dbReference type="EMBL" id="JACGWJ010000016">
    <property type="protein sequence ID" value="KAL0361033.1"/>
    <property type="molecule type" value="Genomic_DNA"/>
</dbReference>
<evidence type="ECO:0000313" key="2">
    <source>
        <dbReference type="EMBL" id="KAL0361033.1"/>
    </source>
</evidence>
<evidence type="ECO:0000256" key="1">
    <source>
        <dbReference type="SAM" id="MobiDB-lite"/>
    </source>
</evidence>
<proteinExistence type="predicted"/>
<name>A0AAW2PZX7_SESRA</name>
<reference evidence="2" key="2">
    <citation type="journal article" date="2024" name="Plant">
        <title>Genomic evolution and insights into agronomic trait innovations of Sesamum species.</title>
        <authorList>
            <person name="Miao H."/>
            <person name="Wang L."/>
            <person name="Qu L."/>
            <person name="Liu H."/>
            <person name="Sun Y."/>
            <person name="Le M."/>
            <person name="Wang Q."/>
            <person name="Wei S."/>
            <person name="Zheng Y."/>
            <person name="Lin W."/>
            <person name="Duan Y."/>
            <person name="Cao H."/>
            <person name="Xiong S."/>
            <person name="Wang X."/>
            <person name="Wei L."/>
            <person name="Li C."/>
            <person name="Ma Q."/>
            <person name="Ju M."/>
            <person name="Zhao R."/>
            <person name="Li G."/>
            <person name="Mu C."/>
            <person name="Tian Q."/>
            <person name="Mei H."/>
            <person name="Zhang T."/>
            <person name="Gao T."/>
            <person name="Zhang H."/>
        </authorList>
    </citation>
    <scope>NUCLEOTIDE SEQUENCE</scope>
    <source>
        <strain evidence="2">G02</strain>
    </source>
</reference>
<dbReference type="AlphaFoldDB" id="A0AAW2PZX7"/>
<comment type="caution">
    <text evidence="2">The sequence shown here is derived from an EMBL/GenBank/DDBJ whole genome shotgun (WGS) entry which is preliminary data.</text>
</comment>
<protein>
    <submittedName>
        <fullName evidence="2">Uncharacterized protein</fullName>
    </submittedName>
</protein>